<dbReference type="Proteomes" id="UP000481030">
    <property type="component" value="Unassembled WGS sequence"/>
</dbReference>
<evidence type="ECO:0000256" key="6">
    <source>
        <dbReference type="ARBA" id="ARBA00022840"/>
    </source>
</evidence>
<keyword evidence="5" id="KW-0418">Kinase</keyword>
<dbReference type="PROSITE" id="PS50109">
    <property type="entry name" value="HIS_KIN"/>
    <property type="match status" value="1"/>
</dbReference>
<evidence type="ECO:0000256" key="1">
    <source>
        <dbReference type="ARBA" id="ARBA00000085"/>
    </source>
</evidence>
<dbReference type="InterPro" id="IPR005467">
    <property type="entry name" value="His_kinase_dom"/>
</dbReference>
<evidence type="ECO:0000313" key="10">
    <source>
        <dbReference type="EMBL" id="KAB2332263.1"/>
    </source>
</evidence>
<dbReference type="CDD" id="cd00075">
    <property type="entry name" value="HATPase"/>
    <property type="match status" value="1"/>
</dbReference>
<evidence type="ECO:0000256" key="7">
    <source>
        <dbReference type="ARBA" id="ARBA00023012"/>
    </source>
</evidence>
<evidence type="ECO:0000256" key="5">
    <source>
        <dbReference type="ARBA" id="ARBA00022777"/>
    </source>
</evidence>
<dbReference type="InterPro" id="IPR036890">
    <property type="entry name" value="HATPase_C_sf"/>
</dbReference>
<dbReference type="GO" id="GO:0005524">
    <property type="term" value="F:ATP binding"/>
    <property type="evidence" value="ECO:0007669"/>
    <property type="project" value="UniProtKB-KW"/>
</dbReference>
<dbReference type="Gene3D" id="3.30.565.10">
    <property type="entry name" value="Histidine kinase-like ATPase, C-terminal domain"/>
    <property type="match status" value="1"/>
</dbReference>
<feature type="transmembrane region" description="Helical" evidence="8">
    <location>
        <begin position="44"/>
        <end position="66"/>
    </location>
</feature>
<proteinExistence type="predicted"/>
<dbReference type="PRINTS" id="PR00344">
    <property type="entry name" value="BCTRLSENSOR"/>
</dbReference>
<dbReference type="EMBL" id="WBOS01000009">
    <property type="protein sequence ID" value="KAB2332263.1"/>
    <property type="molecule type" value="Genomic_DNA"/>
</dbReference>
<keyword evidence="3" id="KW-0808">Transferase</keyword>
<keyword evidence="4" id="KW-0547">Nucleotide-binding</keyword>
<dbReference type="Pfam" id="PF02518">
    <property type="entry name" value="HATPase_c"/>
    <property type="match status" value="1"/>
</dbReference>
<protein>
    <recommendedName>
        <fullName evidence="2">histidine kinase</fullName>
        <ecNumber evidence="2">2.7.13.3</ecNumber>
    </recommendedName>
</protein>
<keyword evidence="8" id="KW-0472">Membrane</keyword>
<keyword evidence="11" id="KW-1185">Reference proteome</keyword>
<dbReference type="AlphaFoldDB" id="A0A6L3V444"/>
<sequence length="419" mass="48287">MMLILVPLAGQLFFYPFNDSFRISFGTPTFFFSLLLLRKIPSILSGFIVGIMVVLFRILLDLIIYGKVFTDSFIAHYPTFFYYLTFAFLFYTIKMKRLHHRPVLMGILGIIIEISSSIAEITFQYIAFDAYTSPSAIHKIIVIAIFRSYFTIGFFNLLKLYKTKLTVKQTRQQNAHLLMIISSLYEETIHLKKTLINSEKITQDSYFLYQKLMEFEEQKETLPIQCLAAKTLKIAGEIHEIKKDNQRIYAGLSKLISDESFKEYMTIYELLDLIIRANNNYALSLGKEIEFKQEINGDHPDYHIFKILSILNNLVMNSIEAIKQLGVVKISVSKQNNWVHFQISDNGPGIPNKRKNLIFEPGFTSKYESEGSSSTGIGLSYVQRIVEELEGKILLKSEPEVDGTIFTIKLPVNYLVKKE</sequence>
<evidence type="ECO:0000256" key="4">
    <source>
        <dbReference type="ARBA" id="ARBA00022741"/>
    </source>
</evidence>
<evidence type="ECO:0000256" key="2">
    <source>
        <dbReference type="ARBA" id="ARBA00012438"/>
    </source>
</evidence>
<name>A0A6L3V444_9BACI</name>
<dbReference type="PANTHER" id="PTHR43065:SF46">
    <property type="entry name" value="C4-DICARBOXYLATE TRANSPORT SENSOR PROTEIN DCTB"/>
    <property type="match status" value="1"/>
</dbReference>
<keyword evidence="7" id="KW-0902">Two-component regulatory system</keyword>
<feature type="domain" description="Histidine kinase" evidence="9">
    <location>
        <begin position="306"/>
        <end position="414"/>
    </location>
</feature>
<comment type="catalytic activity">
    <reaction evidence="1">
        <text>ATP + protein L-histidine = ADP + protein N-phospho-L-histidine.</text>
        <dbReference type="EC" id="2.7.13.3"/>
    </reaction>
</comment>
<keyword evidence="8" id="KW-0812">Transmembrane</keyword>
<dbReference type="SUPFAM" id="SSF55874">
    <property type="entry name" value="ATPase domain of HSP90 chaperone/DNA topoisomerase II/histidine kinase"/>
    <property type="match status" value="1"/>
</dbReference>
<dbReference type="SMART" id="SM00387">
    <property type="entry name" value="HATPase_c"/>
    <property type="match status" value="1"/>
</dbReference>
<dbReference type="EC" id="2.7.13.3" evidence="2"/>
<dbReference type="PANTHER" id="PTHR43065">
    <property type="entry name" value="SENSOR HISTIDINE KINASE"/>
    <property type="match status" value="1"/>
</dbReference>
<evidence type="ECO:0000259" key="9">
    <source>
        <dbReference type="PROSITE" id="PS50109"/>
    </source>
</evidence>
<evidence type="ECO:0000256" key="3">
    <source>
        <dbReference type="ARBA" id="ARBA00022679"/>
    </source>
</evidence>
<keyword evidence="6 10" id="KW-0067">ATP-binding</keyword>
<comment type="caution">
    <text evidence="10">The sequence shown here is derived from an EMBL/GenBank/DDBJ whole genome shotgun (WGS) entry which is preliminary data.</text>
</comment>
<reference evidence="10 11" key="1">
    <citation type="journal article" date="2016" name="Antonie Van Leeuwenhoek">
        <title>Bacillus depressus sp. nov., isolated from soil of a sunflower field.</title>
        <authorList>
            <person name="Wei X."/>
            <person name="Xin D."/>
            <person name="Xin Y."/>
            <person name="Zhang H."/>
            <person name="Wang T."/>
            <person name="Zhang J."/>
        </authorList>
    </citation>
    <scope>NUCLEOTIDE SEQUENCE [LARGE SCALE GENOMIC DNA]</scope>
    <source>
        <strain evidence="10 11">BZ1</strain>
    </source>
</reference>
<gene>
    <name evidence="10" type="ORF">F7731_16965</name>
</gene>
<feature type="transmembrane region" description="Helical" evidence="8">
    <location>
        <begin position="140"/>
        <end position="161"/>
    </location>
</feature>
<accession>A0A6L3V444</accession>
<feature type="transmembrane region" description="Helical" evidence="8">
    <location>
        <begin position="103"/>
        <end position="128"/>
    </location>
</feature>
<evidence type="ECO:0000313" key="11">
    <source>
        <dbReference type="Proteomes" id="UP000481030"/>
    </source>
</evidence>
<dbReference type="GO" id="GO:0004673">
    <property type="term" value="F:protein histidine kinase activity"/>
    <property type="evidence" value="ECO:0007669"/>
    <property type="project" value="UniProtKB-EC"/>
</dbReference>
<dbReference type="InterPro" id="IPR003594">
    <property type="entry name" value="HATPase_dom"/>
</dbReference>
<dbReference type="GO" id="GO:0000160">
    <property type="term" value="P:phosphorelay signal transduction system"/>
    <property type="evidence" value="ECO:0007669"/>
    <property type="project" value="UniProtKB-KW"/>
</dbReference>
<keyword evidence="8" id="KW-1133">Transmembrane helix</keyword>
<feature type="transmembrane region" description="Helical" evidence="8">
    <location>
        <begin position="72"/>
        <end position="91"/>
    </location>
</feature>
<organism evidence="10 11">
    <name type="scientific">Cytobacillus depressus</name>
    <dbReference type="NCBI Taxonomy" id="1602942"/>
    <lineage>
        <taxon>Bacteria</taxon>
        <taxon>Bacillati</taxon>
        <taxon>Bacillota</taxon>
        <taxon>Bacilli</taxon>
        <taxon>Bacillales</taxon>
        <taxon>Bacillaceae</taxon>
        <taxon>Cytobacillus</taxon>
    </lineage>
</organism>
<dbReference type="InterPro" id="IPR004358">
    <property type="entry name" value="Sig_transdc_His_kin-like_C"/>
</dbReference>
<evidence type="ECO:0000256" key="8">
    <source>
        <dbReference type="SAM" id="Phobius"/>
    </source>
</evidence>
<feature type="transmembrane region" description="Helical" evidence="8">
    <location>
        <begin position="20"/>
        <end position="37"/>
    </location>
</feature>